<proteinExistence type="predicted"/>
<keyword evidence="3" id="KW-1185">Reference proteome</keyword>
<protein>
    <submittedName>
        <fullName evidence="2">Uncharacterized protein</fullName>
    </submittedName>
</protein>
<evidence type="ECO:0000313" key="3">
    <source>
        <dbReference type="Proteomes" id="UP000738349"/>
    </source>
</evidence>
<dbReference type="AlphaFoldDB" id="A0A9P9JCJ2"/>
<sequence length="233" mass="24344">MPQSYRGGSVFSDGHSDGFSSTSSQWSTTYRKLPKKQKQPLSLRFLSWAAGAPRGATVVKKRTREFPDDRSDMSGWSSGSYFQPDTQLYWVTTPDDRYYYSGSSSSSRSSSGHGSRSGRSSRKGGGSRQKHFNGAVPNPIPPPGPGFGPPMDGNFGPPPPPAPGFGGPFVGGGGFPPPPPPPPPAAAGGAPAFFDVSGQHQPGNPFNGGGPPAGGFHSDGGDYDDEYDSDSTE</sequence>
<feature type="compositionally biased region" description="Low complexity" evidence="1">
    <location>
        <begin position="101"/>
        <end position="118"/>
    </location>
</feature>
<organism evidence="2 3">
    <name type="scientific">Dactylonectria macrodidyma</name>
    <dbReference type="NCBI Taxonomy" id="307937"/>
    <lineage>
        <taxon>Eukaryota</taxon>
        <taxon>Fungi</taxon>
        <taxon>Dikarya</taxon>
        <taxon>Ascomycota</taxon>
        <taxon>Pezizomycotina</taxon>
        <taxon>Sordariomycetes</taxon>
        <taxon>Hypocreomycetidae</taxon>
        <taxon>Hypocreales</taxon>
        <taxon>Nectriaceae</taxon>
        <taxon>Dactylonectria</taxon>
    </lineage>
</organism>
<accession>A0A9P9JCJ2</accession>
<feature type="region of interest" description="Disordered" evidence="1">
    <location>
        <begin position="100"/>
        <end position="233"/>
    </location>
</feature>
<feature type="compositionally biased region" description="Acidic residues" evidence="1">
    <location>
        <begin position="221"/>
        <end position="233"/>
    </location>
</feature>
<feature type="compositionally biased region" description="Gly residues" evidence="1">
    <location>
        <begin position="164"/>
        <end position="174"/>
    </location>
</feature>
<dbReference type="OrthoDB" id="5105933at2759"/>
<feature type="compositionally biased region" description="Low complexity" evidence="1">
    <location>
        <begin position="186"/>
        <end position="205"/>
    </location>
</feature>
<reference evidence="2" key="1">
    <citation type="journal article" date="2021" name="Nat. Commun.">
        <title>Genetic determinants of endophytism in the Arabidopsis root mycobiome.</title>
        <authorList>
            <person name="Mesny F."/>
            <person name="Miyauchi S."/>
            <person name="Thiergart T."/>
            <person name="Pickel B."/>
            <person name="Atanasova L."/>
            <person name="Karlsson M."/>
            <person name="Huettel B."/>
            <person name="Barry K.W."/>
            <person name="Haridas S."/>
            <person name="Chen C."/>
            <person name="Bauer D."/>
            <person name="Andreopoulos W."/>
            <person name="Pangilinan J."/>
            <person name="LaButti K."/>
            <person name="Riley R."/>
            <person name="Lipzen A."/>
            <person name="Clum A."/>
            <person name="Drula E."/>
            <person name="Henrissat B."/>
            <person name="Kohler A."/>
            <person name="Grigoriev I.V."/>
            <person name="Martin F.M."/>
            <person name="Hacquard S."/>
        </authorList>
    </citation>
    <scope>NUCLEOTIDE SEQUENCE</scope>
    <source>
        <strain evidence="2">MPI-CAGE-AT-0147</strain>
    </source>
</reference>
<comment type="caution">
    <text evidence="2">The sequence shown here is derived from an EMBL/GenBank/DDBJ whole genome shotgun (WGS) entry which is preliminary data.</text>
</comment>
<dbReference type="Proteomes" id="UP000738349">
    <property type="component" value="Unassembled WGS sequence"/>
</dbReference>
<dbReference type="EMBL" id="JAGMUV010000004">
    <property type="protein sequence ID" value="KAH7161499.1"/>
    <property type="molecule type" value="Genomic_DNA"/>
</dbReference>
<evidence type="ECO:0000256" key="1">
    <source>
        <dbReference type="SAM" id="MobiDB-lite"/>
    </source>
</evidence>
<feature type="region of interest" description="Disordered" evidence="1">
    <location>
        <begin position="54"/>
        <end position="82"/>
    </location>
</feature>
<feature type="compositionally biased region" description="Pro residues" evidence="1">
    <location>
        <begin position="175"/>
        <end position="185"/>
    </location>
</feature>
<feature type="compositionally biased region" description="Polar residues" evidence="1">
    <location>
        <begin position="18"/>
        <end position="30"/>
    </location>
</feature>
<gene>
    <name evidence="2" type="ORF">EDB81DRAFT_347658</name>
</gene>
<feature type="region of interest" description="Disordered" evidence="1">
    <location>
        <begin position="1"/>
        <end position="38"/>
    </location>
</feature>
<feature type="compositionally biased region" description="Pro residues" evidence="1">
    <location>
        <begin position="138"/>
        <end position="148"/>
    </location>
</feature>
<name>A0A9P9JCJ2_9HYPO</name>
<evidence type="ECO:0000313" key="2">
    <source>
        <dbReference type="EMBL" id="KAH7161499.1"/>
    </source>
</evidence>